<feature type="transmembrane region" description="Helical" evidence="7">
    <location>
        <begin position="137"/>
        <end position="158"/>
    </location>
</feature>
<evidence type="ECO:0000256" key="7">
    <source>
        <dbReference type="RuleBase" id="RU363032"/>
    </source>
</evidence>
<keyword evidence="3" id="KW-1003">Cell membrane</keyword>
<evidence type="ECO:0000256" key="6">
    <source>
        <dbReference type="ARBA" id="ARBA00023136"/>
    </source>
</evidence>
<keyword evidence="5 7" id="KW-1133">Transmembrane helix</keyword>
<proteinExistence type="inferred from homology"/>
<dbReference type="Gene3D" id="1.10.3720.10">
    <property type="entry name" value="MetI-like"/>
    <property type="match status" value="1"/>
</dbReference>
<evidence type="ECO:0000313" key="10">
    <source>
        <dbReference type="Proteomes" id="UP000018895"/>
    </source>
</evidence>
<sequence>MAQLNSGVNQVNDPKFRDKWMRLAKGKNKGTLSLFLFLAPALLFYITFLLIPAIGGAYYSLTDWNGLSRSSNFVGISNYVEALRNDPDFLNSLWFTLKLTVVILIVQNVVALFLAVMIESRSRGKGLFRTVFFMPNMVSLIISAFMWYFIFVTVLPQLSEWAILTFLDQEWLGNPQTAFYSILIVSLWRGIGYMMIIYIAALQGVPKHLKEAAVIDGASAFQSFRNVTLPMIMHAITICLFLTLNEAFRIFDVVFALTGGGPGRSTQVIALNIYHEAFSGNYRFGYASAKAMILFFIVLVITVIQVSVMKRREIES</sequence>
<evidence type="ECO:0000256" key="3">
    <source>
        <dbReference type="ARBA" id="ARBA00022475"/>
    </source>
</evidence>
<dbReference type="InterPro" id="IPR000515">
    <property type="entry name" value="MetI-like"/>
</dbReference>
<keyword evidence="2 7" id="KW-0813">Transport</keyword>
<dbReference type="CDD" id="cd06261">
    <property type="entry name" value="TM_PBP2"/>
    <property type="match status" value="1"/>
</dbReference>
<dbReference type="GO" id="GO:0005886">
    <property type="term" value="C:plasma membrane"/>
    <property type="evidence" value="ECO:0007669"/>
    <property type="project" value="UniProtKB-SubCell"/>
</dbReference>
<evidence type="ECO:0000259" key="8">
    <source>
        <dbReference type="PROSITE" id="PS50928"/>
    </source>
</evidence>
<reference evidence="9" key="1">
    <citation type="journal article" date="2014" name="Genome Announc.">
        <title>Draft Genome Sequences of Three Alkaliphilic Bacillus Strains, Bacillus wakoensis JCM 9140T, Bacillus akibai JCM 9157T, and Bacillus hemicellulosilyticus JCM 9152T.</title>
        <authorList>
            <person name="Yuki M."/>
            <person name="Oshima K."/>
            <person name="Suda W."/>
            <person name="Oshida Y."/>
            <person name="Kitamura K."/>
            <person name="Iida T."/>
            <person name="Hattori M."/>
            <person name="Ohkuma M."/>
        </authorList>
    </citation>
    <scope>NUCLEOTIDE SEQUENCE [LARGE SCALE GENOMIC DNA]</scope>
    <source>
        <strain evidence="9">JCM 9152</strain>
    </source>
</reference>
<evidence type="ECO:0000256" key="4">
    <source>
        <dbReference type="ARBA" id="ARBA00022692"/>
    </source>
</evidence>
<dbReference type="Proteomes" id="UP000018895">
    <property type="component" value="Unassembled WGS sequence"/>
</dbReference>
<dbReference type="PANTHER" id="PTHR30193">
    <property type="entry name" value="ABC TRANSPORTER PERMEASE PROTEIN"/>
    <property type="match status" value="1"/>
</dbReference>
<protein>
    <submittedName>
        <fullName evidence="9">Multiple sugar</fullName>
    </submittedName>
</protein>
<feature type="transmembrane region" description="Helical" evidence="7">
    <location>
        <begin position="291"/>
        <end position="309"/>
    </location>
</feature>
<evidence type="ECO:0000256" key="1">
    <source>
        <dbReference type="ARBA" id="ARBA00004651"/>
    </source>
</evidence>
<dbReference type="InterPro" id="IPR035906">
    <property type="entry name" value="MetI-like_sf"/>
</dbReference>
<dbReference type="PANTHER" id="PTHR30193:SF37">
    <property type="entry name" value="INNER MEMBRANE ABC TRANSPORTER PERMEASE PROTEIN YCJO"/>
    <property type="match status" value="1"/>
</dbReference>
<feature type="transmembrane region" description="Helical" evidence="7">
    <location>
        <begin position="93"/>
        <end position="116"/>
    </location>
</feature>
<keyword evidence="10" id="KW-1185">Reference proteome</keyword>
<dbReference type="GO" id="GO:0055085">
    <property type="term" value="P:transmembrane transport"/>
    <property type="evidence" value="ECO:0007669"/>
    <property type="project" value="InterPro"/>
</dbReference>
<evidence type="ECO:0000256" key="5">
    <source>
        <dbReference type="ARBA" id="ARBA00022989"/>
    </source>
</evidence>
<evidence type="ECO:0000256" key="2">
    <source>
        <dbReference type="ARBA" id="ARBA00022448"/>
    </source>
</evidence>
<comment type="caution">
    <text evidence="9">The sequence shown here is derived from an EMBL/GenBank/DDBJ whole genome shotgun (WGS) entry which is preliminary data.</text>
</comment>
<dbReference type="AlphaFoldDB" id="W4QA05"/>
<evidence type="ECO:0000313" key="9">
    <source>
        <dbReference type="EMBL" id="GAE28840.1"/>
    </source>
</evidence>
<name>W4QA05_9BACI</name>
<feature type="transmembrane region" description="Helical" evidence="7">
    <location>
        <begin position="223"/>
        <end position="244"/>
    </location>
</feature>
<organism evidence="9 10">
    <name type="scientific">Halalkalibacter hemicellulosilyticusJCM 9152</name>
    <dbReference type="NCBI Taxonomy" id="1236971"/>
    <lineage>
        <taxon>Bacteria</taxon>
        <taxon>Bacillati</taxon>
        <taxon>Bacillota</taxon>
        <taxon>Bacilli</taxon>
        <taxon>Bacillales</taxon>
        <taxon>Bacillaceae</taxon>
        <taxon>Halalkalibacter</taxon>
    </lineage>
</organism>
<accession>W4QA05</accession>
<comment type="subcellular location">
    <subcellularLocation>
        <location evidence="1 7">Cell membrane</location>
        <topology evidence="1 7">Multi-pass membrane protein</topology>
    </subcellularLocation>
</comment>
<dbReference type="SUPFAM" id="SSF161098">
    <property type="entry name" value="MetI-like"/>
    <property type="match status" value="1"/>
</dbReference>
<comment type="similarity">
    <text evidence="7">Belongs to the binding-protein-dependent transport system permease family.</text>
</comment>
<keyword evidence="4 7" id="KW-0812">Transmembrane</keyword>
<dbReference type="PROSITE" id="PS50928">
    <property type="entry name" value="ABC_TM1"/>
    <property type="match status" value="1"/>
</dbReference>
<keyword evidence="6 7" id="KW-0472">Membrane</keyword>
<dbReference type="EMBL" id="BAUU01000001">
    <property type="protein sequence ID" value="GAE28840.1"/>
    <property type="molecule type" value="Genomic_DNA"/>
</dbReference>
<dbReference type="InterPro" id="IPR051393">
    <property type="entry name" value="ABC_transporter_permease"/>
</dbReference>
<feature type="transmembrane region" description="Helical" evidence="7">
    <location>
        <begin position="32"/>
        <end position="59"/>
    </location>
</feature>
<feature type="domain" description="ABC transmembrane type-1" evidence="8">
    <location>
        <begin position="93"/>
        <end position="305"/>
    </location>
</feature>
<gene>
    <name evidence="9" type="ORF">JCM9152_177</name>
</gene>
<feature type="transmembrane region" description="Helical" evidence="7">
    <location>
        <begin position="178"/>
        <end position="202"/>
    </location>
</feature>
<dbReference type="STRING" id="1236971.JCM9152_177"/>
<dbReference type="Pfam" id="PF00528">
    <property type="entry name" value="BPD_transp_1"/>
    <property type="match status" value="1"/>
</dbReference>